<keyword evidence="6 11" id="KW-0145">Chemotaxis</keyword>
<keyword evidence="5 11" id="KW-1003">Cell membrane</keyword>
<proteinExistence type="inferred from homology"/>
<evidence type="ECO:0000313" key="15">
    <source>
        <dbReference type="EMBL" id="MBD8524740.1"/>
    </source>
</evidence>
<dbReference type="PIRSF" id="PIRSF003161">
    <property type="entry name" value="FliG"/>
    <property type="match status" value="1"/>
</dbReference>
<dbReference type="Proteomes" id="UP000613768">
    <property type="component" value="Unassembled WGS sequence"/>
</dbReference>
<dbReference type="SUPFAM" id="SSF48029">
    <property type="entry name" value="FliG"/>
    <property type="match status" value="2"/>
</dbReference>
<evidence type="ECO:0000256" key="2">
    <source>
        <dbReference type="ARBA" id="ARBA00004515"/>
    </source>
</evidence>
<dbReference type="InterPro" id="IPR023087">
    <property type="entry name" value="Flg_Motor_Flig_C"/>
</dbReference>
<sequence length="337" mass="36738">MAEQAPPPALSGVQRAAVLLMSLGEQHAAEVLKHMSAKEVQKVGMAMATLNNVNRAAVEGVMSEFVAELSEQTSLGVGADDYVRNVLVQALGEDKASGLIDRILLGRNTRGLDNLKWMEPRAIAELIRNEHPQIQAIVLAHLDSDQAADVLKVVPERTRGDIVLRIARLDSVPPTALNELNEAMEKQFTGSQASRASHIGGVKVAANIINELDTSTEQLVMSSISSVDADLGTQIRELMFVFDDLAALDDRSIQTMLREVPNDKLGLALRGGDPRIKERVLKNMSQRASQILQEDMEARGPVRLSEVEEAQKEILATVRRLSDEGQIQLSAKGEDFV</sequence>
<dbReference type="Pfam" id="PF01706">
    <property type="entry name" value="FliG_C"/>
    <property type="match status" value="1"/>
</dbReference>
<dbReference type="EMBL" id="JACYTR010000004">
    <property type="protein sequence ID" value="MBD8524740.1"/>
    <property type="molecule type" value="Genomic_DNA"/>
</dbReference>
<keyword evidence="15" id="KW-0282">Flagellum</keyword>
<evidence type="ECO:0000259" key="12">
    <source>
        <dbReference type="Pfam" id="PF01706"/>
    </source>
</evidence>
<dbReference type="GO" id="GO:0005886">
    <property type="term" value="C:plasma membrane"/>
    <property type="evidence" value="ECO:0007669"/>
    <property type="project" value="UniProtKB-SubCell"/>
</dbReference>
<evidence type="ECO:0000256" key="3">
    <source>
        <dbReference type="ARBA" id="ARBA00010299"/>
    </source>
</evidence>
<dbReference type="Pfam" id="PF14841">
    <property type="entry name" value="FliG_M"/>
    <property type="match status" value="1"/>
</dbReference>
<evidence type="ECO:0000256" key="6">
    <source>
        <dbReference type="ARBA" id="ARBA00022500"/>
    </source>
</evidence>
<dbReference type="PRINTS" id="PR00954">
    <property type="entry name" value="FLGMOTORFLIG"/>
</dbReference>
<evidence type="ECO:0000256" key="10">
    <source>
        <dbReference type="ARBA" id="ARBA00025598"/>
    </source>
</evidence>
<dbReference type="PANTHER" id="PTHR30534">
    <property type="entry name" value="FLAGELLAR MOTOR SWITCH PROTEIN FLIG"/>
    <property type="match status" value="1"/>
</dbReference>
<dbReference type="InterPro" id="IPR000090">
    <property type="entry name" value="Flg_Motor_Flig"/>
</dbReference>
<dbReference type="RefSeq" id="WP_192028088.1">
    <property type="nucleotide sequence ID" value="NZ_JACYTR010000004.1"/>
</dbReference>
<accession>A0AAW3ZIG9</accession>
<keyword evidence="7 11" id="KW-0283">Flagellar rotation</keyword>
<gene>
    <name evidence="15" type="primary">fliG</name>
    <name evidence="15" type="ORF">IFO71_03205</name>
</gene>
<evidence type="ECO:0000256" key="7">
    <source>
        <dbReference type="ARBA" id="ARBA00022779"/>
    </source>
</evidence>
<dbReference type="InterPro" id="IPR028263">
    <property type="entry name" value="FliG_N"/>
</dbReference>
<comment type="function">
    <text evidence="10 11">FliG is one of three proteins (FliG, FliN, FliM) that forms the rotor-mounted switch complex (C ring), located at the base of the basal body. This complex interacts with the CheY and CheZ chemotaxis proteins, in addition to contacting components of the motor that determine the direction of flagellar rotation.</text>
</comment>
<feature type="domain" description="Flagellar motor switch protein FliG middle" evidence="13">
    <location>
        <begin position="120"/>
        <end position="193"/>
    </location>
</feature>
<dbReference type="AlphaFoldDB" id="A0AAW3ZIG9"/>
<organism evidence="15 16">
    <name type="scientific">Pseudomarimonas arenosa</name>
    <dbReference type="NCBI Taxonomy" id="2774145"/>
    <lineage>
        <taxon>Bacteria</taxon>
        <taxon>Pseudomonadati</taxon>
        <taxon>Pseudomonadota</taxon>
        <taxon>Gammaproteobacteria</taxon>
        <taxon>Lysobacterales</taxon>
        <taxon>Lysobacteraceae</taxon>
        <taxon>Pseudomarimonas</taxon>
    </lineage>
</organism>
<keyword evidence="15" id="KW-0969">Cilium</keyword>
<evidence type="ECO:0000259" key="14">
    <source>
        <dbReference type="Pfam" id="PF14842"/>
    </source>
</evidence>
<evidence type="ECO:0000256" key="1">
    <source>
        <dbReference type="ARBA" id="ARBA00004117"/>
    </source>
</evidence>
<comment type="subcellular location">
    <subcellularLocation>
        <location evidence="1 11">Bacterial flagellum basal body</location>
    </subcellularLocation>
    <subcellularLocation>
        <location evidence="2 11">Cell inner membrane</location>
        <topology evidence="2 11">Peripheral membrane protein</topology>
        <orientation evidence="2 11">Cytoplasmic side</orientation>
    </subcellularLocation>
</comment>
<dbReference type="GO" id="GO:0006935">
    <property type="term" value="P:chemotaxis"/>
    <property type="evidence" value="ECO:0007669"/>
    <property type="project" value="UniProtKB-KW"/>
</dbReference>
<evidence type="ECO:0000259" key="13">
    <source>
        <dbReference type="Pfam" id="PF14841"/>
    </source>
</evidence>
<evidence type="ECO:0000256" key="8">
    <source>
        <dbReference type="ARBA" id="ARBA00023136"/>
    </source>
</evidence>
<keyword evidence="15" id="KW-0966">Cell projection</keyword>
<evidence type="ECO:0000256" key="9">
    <source>
        <dbReference type="ARBA" id="ARBA00023143"/>
    </source>
</evidence>
<dbReference type="NCBIfam" id="TIGR00207">
    <property type="entry name" value="fliG"/>
    <property type="match status" value="1"/>
</dbReference>
<protein>
    <recommendedName>
        <fullName evidence="4 11">Flagellar motor switch protein FliG</fullName>
    </recommendedName>
</protein>
<dbReference type="Pfam" id="PF14842">
    <property type="entry name" value="FliG_N"/>
    <property type="match status" value="1"/>
</dbReference>
<keyword evidence="11" id="KW-0997">Cell inner membrane</keyword>
<feature type="domain" description="Flagellar motor switch protein FliG N-terminal" evidence="14">
    <location>
        <begin position="10"/>
        <end position="111"/>
    </location>
</feature>
<keyword evidence="16" id="KW-1185">Reference proteome</keyword>
<dbReference type="InterPro" id="IPR011002">
    <property type="entry name" value="FliG_a-hlx"/>
</dbReference>
<dbReference type="GO" id="GO:0071973">
    <property type="term" value="P:bacterial-type flagellum-dependent cell motility"/>
    <property type="evidence" value="ECO:0007669"/>
    <property type="project" value="InterPro"/>
</dbReference>
<feature type="domain" description="Flagellar motor switch protein FliG C-terminal" evidence="12">
    <location>
        <begin position="223"/>
        <end position="329"/>
    </location>
</feature>
<evidence type="ECO:0000256" key="4">
    <source>
        <dbReference type="ARBA" id="ARBA00021870"/>
    </source>
</evidence>
<reference evidence="15 16" key="1">
    <citation type="submission" date="2020-09" db="EMBL/GenBank/DDBJ databases">
        <title>Pseudoxanthomonas sp. CAU 1598 isolated from sand of Yaerae Beach.</title>
        <authorList>
            <person name="Kim W."/>
        </authorList>
    </citation>
    <scope>NUCLEOTIDE SEQUENCE [LARGE SCALE GENOMIC DNA]</scope>
    <source>
        <strain evidence="15 16">CAU 1598</strain>
    </source>
</reference>
<keyword evidence="8 11" id="KW-0472">Membrane</keyword>
<dbReference type="GO" id="GO:0009425">
    <property type="term" value="C:bacterial-type flagellum basal body"/>
    <property type="evidence" value="ECO:0007669"/>
    <property type="project" value="UniProtKB-SubCell"/>
</dbReference>
<dbReference type="GO" id="GO:0003774">
    <property type="term" value="F:cytoskeletal motor activity"/>
    <property type="evidence" value="ECO:0007669"/>
    <property type="project" value="InterPro"/>
</dbReference>
<dbReference type="Gene3D" id="1.10.220.30">
    <property type="match status" value="3"/>
</dbReference>
<evidence type="ECO:0000256" key="11">
    <source>
        <dbReference type="PIRNR" id="PIRNR003161"/>
    </source>
</evidence>
<dbReference type="FunFam" id="1.10.220.30:FF:000001">
    <property type="entry name" value="Flagellar motor switch protein FliG"/>
    <property type="match status" value="1"/>
</dbReference>
<evidence type="ECO:0000256" key="5">
    <source>
        <dbReference type="ARBA" id="ARBA00022475"/>
    </source>
</evidence>
<evidence type="ECO:0000313" key="16">
    <source>
        <dbReference type="Proteomes" id="UP000613768"/>
    </source>
</evidence>
<name>A0AAW3ZIG9_9GAMM</name>
<dbReference type="InterPro" id="IPR032779">
    <property type="entry name" value="FliG_M"/>
</dbReference>
<dbReference type="PANTHER" id="PTHR30534:SF0">
    <property type="entry name" value="FLAGELLAR MOTOR SWITCH PROTEIN FLIG"/>
    <property type="match status" value="1"/>
</dbReference>
<comment type="caution">
    <text evidence="15">The sequence shown here is derived from an EMBL/GenBank/DDBJ whole genome shotgun (WGS) entry which is preliminary data.</text>
</comment>
<comment type="similarity">
    <text evidence="3 11">Belongs to the FliG family.</text>
</comment>
<keyword evidence="9 11" id="KW-0975">Bacterial flagellum</keyword>